<evidence type="ECO:0000313" key="1">
    <source>
        <dbReference type="EMBL" id="GIJ45942.1"/>
    </source>
</evidence>
<accession>A0A8J4DR37</accession>
<evidence type="ECO:0000313" key="2">
    <source>
        <dbReference type="Proteomes" id="UP000619260"/>
    </source>
</evidence>
<keyword evidence="2" id="KW-1185">Reference proteome</keyword>
<comment type="caution">
    <text evidence="1">The sequence shown here is derived from an EMBL/GenBank/DDBJ whole genome shotgun (WGS) entry which is preliminary data.</text>
</comment>
<dbReference type="AlphaFoldDB" id="A0A8J4DR37"/>
<proteinExistence type="predicted"/>
<gene>
    <name evidence="1" type="ORF">Val02_28280</name>
</gene>
<protein>
    <submittedName>
        <fullName evidence="1">Uncharacterized protein</fullName>
    </submittedName>
</protein>
<name>A0A8J4DR37_9ACTN</name>
<organism evidence="1 2">
    <name type="scientific">Virgisporangium aliadipatigenens</name>
    <dbReference type="NCBI Taxonomy" id="741659"/>
    <lineage>
        <taxon>Bacteria</taxon>
        <taxon>Bacillati</taxon>
        <taxon>Actinomycetota</taxon>
        <taxon>Actinomycetes</taxon>
        <taxon>Micromonosporales</taxon>
        <taxon>Micromonosporaceae</taxon>
        <taxon>Virgisporangium</taxon>
    </lineage>
</organism>
<dbReference type="Proteomes" id="UP000619260">
    <property type="component" value="Unassembled WGS sequence"/>
</dbReference>
<dbReference type="EMBL" id="BOPF01000008">
    <property type="protein sequence ID" value="GIJ45942.1"/>
    <property type="molecule type" value="Genomic_DNA"/>
</dbReference>
<sequence>MLEKHRYPDRPTAPANRDLLRRCERGTTAPHDLCRAVVPALCVTRAPDE</sequence>
<reference evidence="1" key="1">
    <citation type="submission" date="2021-01" db="EMBL/GenBank/DDBJ databases">
        <title>Whole genome shotgun sequence of Virgisporangium aliadipatigenens NBRC 105644.</title>
        <authorList>
            <person name="Komaki H."/>
            <person name="Tamura T."/>
        </authorList>
    </citation>
    <scope>NUCLEOTIDE SEQUENCE</scope>
    <source>
        <strain evidence="1">NBRC 105644</strain>
    </source>
</reference>